<accession>A0A2K3LAW4</accession>
<evidence type="ECO:0000313" key="2">
    <source>
        <dbReference type="Proteomes" id="UP000236291"/>
    </source>
</evidence>
<reference evidence="1 2" key="1">
    <citation type="journal article" date="2014" name="Am. J. Bot.">
        <title>Genome assembly and annotation for red clover (Trifolium pratense; Fabaceae).</title>
        <authorList>
            <person name="Istvanek J."/>
            <person name="Jaros M."/>
            <person name="Krenek A."/>
            <person name="Repkova J."/>
        </authorList>
    </citation>
    <scope>NUCLEOTIDE SEQUENCE [LARGE SCALE GENOMIC DNA]</scope>
    <source>
        <strain evidence="2">cv. Tatra</strain>
        <tissue evidence="1">Young leaves</tissue>
    </source>
</reference>
<sequence>MARKIEIFLSVECVKTTTVTLTSLFLTSRHQHLANTPPYHRLRYRRLYVCRSSYLLRLPRRDNFSDSDLRAGDNPDLRNHDANKLRLLSFEAYAYRFIFMKTVIKQ</sequence>
<organism evidence="1 2">
    <name type="scientific">Trifolium pratense</name>
    <name type="common">Red clover</name>
    <dbReference type="NCBI Taxonomy" id="57577"/>
    <lineage>
        <taxon>Eukaryota</taxon>
        <taxon>Viridiplantae</taxon>
        <taxon>Streptophyta</taxon>
        <taxon>Embryophyta</taxon>
        <taxon>Tracheophyta</taxon>
        <taxon>Spermatophyta</taxon>
        <taxon>Magnoliopsida</taxon>
        <taxon>eudicotyledons</taxon>
        <taxon>Gunneridae</taxon>
        <taxon>Pentapetalae</taxon>
        <taxon>rosids</taxon>
        <taxon>fabids</taxon>
        <taxon>Fabales</taxon>
        <taxon>Fabaceae</taxon>
        <taxon>Papilionoideae</taxon>
        <taxon>50 kb inversion clade</taxon>
        <taxon>NPAAA clade</taxon>
        <taxon>Hologalegina</taxon>
        <taxon>IRL clade</taxon>
        <taxon>Trifolieae</taxon>
        <taxon>Trifolium</taxon>
    </lineage>
</organism>
<dbReference type="Proteomes" id="UP000236291">
    <property type="component" value="Unassembled WGS sequence"/>
</dbReference>
<protein>
    <submittedName>
        <fullName evidence="1">Uncharacterized protein</fullName>
    </submittedName>
</protein>
<dbReference type="AlphaFoldDB" id="A0A2K3LAW4"/>
<comment type="caution">
    <text evidence="1">The sequence shown here is derived from an EMBL/GenBank/DDBJ whole genome shotgun (WGS) entry which is preliminary data.</text>
</comment>
<dbReference type="EMBL" id="ASHM01029406">
    <property type="protein sequence ID" value="PNX75669.1"/>
    <property type="molecule type" value="Genomic_DNA"/>
</dbReference>
<gene>
    <name evidence="1" type="ORF">L195_g031608</name>
</gene>
<proteinExistence type="predicted"/>
<name>A0A2K3LAW4_TRIPR</name>
<evidence type="ECO:0000313" key="1">
    <source>
        <dbReference type="EMBL" id="PNX75669.1"/>
    </source>
</evidence>
<reference evidence="1 2" key="2">
    <citation type="journal article" date="2017" name="Front. Plant Sci.">
        <title>Gene Classification and Mining of Molecular Markers Useful in Red Clover (Trifolium pratense) Breeding.</title>
        <authorList>
            <person name="Istvanek J."/>
            <person name="Dluhosova J."/>
            <person name="Dluhos P."/>
            <person name="Patkova L."/>
            <person name="Nedelnik J."/>
            <person name="Repkova J."/>
        </authorList>
    </citation>
    <scope>NUCLEOTIDE SEQUENCE [LARGE SCALE GENOMIC DNA]</scope>
    <source>
        <strain evidence="2">cv. Tatra</strain>
        <tissue evidence="1">Young leaves</tissue>
    </source>
</reference>